<dbReference type="VEuPathDB" id="FungiDB:LEMA_P064600.1"/>
<dbReference type="OrthoDB" id="2461at2759"/>
<dbReference type="InParanoid" id="E4ZGB4"/>
<dbReference type="PANTHER" id="PTHR43475">
    <property type="entry name" value="METHYLTHIORIBOSE-1-PHOSPHATE ISOMERASE"/>
    <property type="match status" value="1"/>
</dbReference>
<dbReference type="UniPathway" id="UPA00904">
    <property type="reaction ID" value="UER00874"/>
</dbReference>
<feature type="active site" description="Proton donor" evidence="4">
    <location>
        <position position="340"/>
    </location>
</feature>
<accession>E4ZGB4</accession>
<dbReference type="Gene3D" id="3.40.50.10470">
    <property type="entry name" value="Translation initiation factor eif-2b, domain 2"/>
    <property type="match status" value="1"/>
</dbReference>
<keyword evidence="2 4" id="KW-0486">Methionine biosynthesis</keyword>
<dbReference type="InterPro" id="IPR042529">
    <property type="entry name" value="IF_2B-like_C"/>
</dbReference>
<dbReference type="InterPro" id="IPR000649">
    <property type="entry name" value="IF-2B-related"/>
</dbReference>
<dbReference type="Proteomes" id="UP000002668">
    <property type="component" value="Genome"/>
</dbReference>
<evidence type="ECO:0000256" key="4">
    <source>
        <dbReference type="HAMAP-Rule" id="MF_03119"/>
    </source>
</evidence>
<dbReference type="HOGENOM" id="CLU_016218_1_3_1"/>
<dbReference type="GO" id="GO:0019509">
    <property type="term" value="P:L-methionine salvage from methylthioadenosine"/>
    <property type="evidence" value="ECO:0007669"/>
    <property type="project" value="UniProtKB-UniRule"/>
</dbReference>
<keyword evidence="6" id="KW-1185">Reference proteome</keyword>
<feature type="site" description="Transition state stabilizer" evidence="4">
    <location>
        <position position="256"/>
    </location>
</feature>
<dbReference type="FunFam" id="3.40.50.10470:FF:000010">
    <property type="entry name" value="Methylthioribose-1-phosphate isomerase"/>
    <property type="match status" value="1"/>
</dbReference>
<keyword evidence="3 4" id="KW-0413">Isomerase</keyword>
<evidence type="ECO:0000313" key="5">
    <source>
        <dbReference type="EMBL" id="CBX90334.1"/>
    </source>
</evidence>
<reference evidence="6" key="1">
    <citation type="journal article" date="2011" name="Nat. Commun.">
        <title>Effector diversification within compartments of the Leptosphaeria maculans genome affected by Repeat-Induced Point mutations.</title>
        <authorList>
            <person name="Rouxel T."/>
            <person name="Grandaubert J."/>
            <person name="Hane J.K."/>
            <person name="Hoede C."/>
            <person name="van de Wouw A.P."/>
            <person name="Couloux A."/>
            <person name="Dominguez V."/>
            <person name="Anthouard V."/>
            <person name="Bally P."/>
            <person name="Bourras S."/>
            <person name="Cozijnsen A.J."/>
            <person name="Ciuffetti L.M."/>
            <person name="Degrave A."/>
            <person name="Dilmaghani A."/>
            <person name="Duret L."/>
            <person name="Fudal I."/>
            <person name="Goodwin S.B."/>
            <person name="Gout L."/>
            <person name="Glaser N."/>
            <person name="Linglin J."/>
            <person name="Kema G.H.J."/>
            <person name="Lapalu N."/>
            <person name="Lawrence C.B."/>
            <person name="May K."/>
            <person name="Meyer M."/>
            <person name="Ollivier B."/>
            <person name="Poulain J."/>
            <person name="Schoch C.L."/>
            <person name="Simon A."/>
            <person name="Spatafora J.W."/>
            <person name="Stachowiak A."/>
            <person name="Turgeon B.G."/>
            <person name="Tyler B.M."/>
            <person name="Vincent D."/>
            <person name="Weissenbach J."/>
            <person name="Amselem J."/>
            <person name="Quesneville H."/>
            <person name="Oliver R.P."/>
            <person name="Wincker P."/>
            <person name="Balesdent M.-H."/>
            <person name="Howlett B.J."/>
        </authorList>
    </citation>
    <scope>NUCLEOTIDE SEQUENCE [LARGE SCALE GENOMIC DNA]</scope>
    <source>
        <strain evidence="6">JN3 / isolate v23.1.3 / race Av1-4-5-6-7-8</strain>
    </source>
</reference>
<comment type="subcellular location">
    <subcellularLocation>
        <location evidence="4">Cytoplasm</location>
    </subcellularLocation>
    <subcellularLocation>
        <location evidence="4">Nucleus</location>
    </subcellularLocation>
</comment>
<dbReference type="NCBIfam" id="TIGR00524">
    <property type="entry name" value="eIF-2B_rel"/>
    <property type="match status" value="1"/>
</dbReference>
<comment type="function">
    <text evidence="4">Catalyzes the interconversion of methylthioribose-1-phosphate (MTR-1-P) into methylthioribulose-1-phosphate (MTRu-1-P).</text>
</comment>
<dbReference type="EC" id="5.3.1.23" evidence="4"/>
<dbReference type="InterPro" id="IPR011559">
    <property type="entry name" value="Initiation_fac_2B_a/b/d"/>
</dbReference>
<dbReference type="PANTHER" id="PTHR43475:SF1">
    <property type="entry name" value="METHYLTHIORIBOSE-1-PHOSPHATE ISOMERASE"/>
    <property type="match status" value="1"/>
</dbReference>
<dbReference type="NCBIfam" id="TIGR00512">
    <property type="entry name" value="salvage_mtnA"/>
    <property type="match status" value="1"/>
</dbReference>
<organism evidence="5 6">
    <name type="scientific">Leptosphaeria maculans (strain JN3 / isolate v23.1.3 / race Av1-4-5-6-7-8)</name>
    <name type="common">Blackleg fungus</name>
    <name type="synonym">Phoma lingam</name>
    <dbReference type="NCBI Taxonomy" id="985895"/>
    <lineage>
        <taxon>Eukaryota</taxon>
        <taxon>Fungi</taxon>
        <taxon>Dikarya</taxon>
        <taxon>Ascomycota</taxon>
        <taxon>Pezizomycotina</taxon>
        <taxon>Dothideomycetes</taxon>
        <taxon>Pleosporomycetidae</taxon>
        <taxon>Pleosporales</taxon>
        <taxon>Pleosporineae</taxon>
        <taxon>Leptosphaeriaceae</taxon>
        <taxon>Plenodomus</taxon>
        <taxon>Plenodomus lingam/Leptosphaeria maculans species complex</taxon>
    </lineage>
</organism>
<evidence type="ECO:0000313" key="6">
    <source>
        <dbReference type="Proteomes" id="UP000002668"/>
    </source>
</evidence>
<evidence type="ECO:0000256" key="2">
    <source>
        <dbReference type="ARBA" id="ARBA00023167"/>
    </source>
</evidence>
<dbReference type="InterPro" id="IPR037171">
    <property type="entry name" value="NagB/RpiA_transferase-like"/>
</dbReference>
<dbReference type="Gene3D" id="1.20.120.420">
    <property type="entry name" value="translation initiation factor eif-2b, domain 1"/>
    <property type="match status" value="1"/>
</dbReference>
<comment type="similarity">
    <text evidence="4">Belongs to the eIF-2B alpha/beta/delta subunits family. MtnA subfamily.</text>
</comment>
<evidence type="ECO:0000256" key="3">
    <source>
        <dbReference type="ARBA" id="ARBA00023235"/>
    </source>
</evidence>
<sequence>MCCVYLVVEYALLFSNVKPWMLQCWIEAQIRCLQPRVVWGVVGVTGSSCKTAWAQLRPNADPVPKFEKKTFRDRETPFSPPDPTSSKMVLQAIKYSRGRLEILDQLKLPHSEEYDSMYSSTDAWHAIKDMRTRGAPAIAIVAALALAVELANMKLSSIAEEVKVFVTEKLDYLVTSRPTAVNLADAAGKLRRITEETAARDGADGESVREAYIAAAEQMLIDDVSDNQNIGKHGAEWIAKNTPAGQKGPVSMLTHCNTGSLATAGYGTALGVIRSLHAAGSLKHAFCSETRPYNQGSRLTAFELVHDKIPATLITDSMAAALLRLRGTSENMAAIVVGADRVAANGDTANKIGTYSLAILARHHGIKFLVAAPRTTIDMNTPSGADIVIEERPGKEVTLVKGPRYDGVTLDLAVVETISIAANGINVWNPAFDVTPAELIDGIITEVGVVEKDSDGKFPLASVFEAEGLKVKPSTVGGC</sequence>
<gene>
    <name evidence="4" type="primary">MRI1</name>
    <name evidence="5" type="ORF">LEMA_P064600.1</name>
</gene>
<dbReference type="FunFam" id="1.20.120.420:FF:000003">
    <property type="entry name" value="Methylthioribose-1-phosphate isomerase"/>
    <property type="match status" value="1"/>
</dbReference>
<dbReference type="GO" id="GO:0005737">
    <property type="term" value="C:cytoplasm"/>
    <property type="evidence" value="ECO:0007669"/>
    <property type="project" value="UniProtKB-SubCell"/>
</dbReference>
<name>E4ZGB4_LEPMJ</name>
<dbReference type="FunCoup" id="E4ZGB4">
    <property type="interactions" value="689"/>
</dbReference>
<keyword evidence="4" id="KW-0539">Nucleus</keyword>
<dbReference type="eggNOG" id="KOG1468">
    <property type="taxonomic scope" value="Eukaryota"/>
</dbReference>
<keyword evidence="4" id="KW-0963">Cytoplasm</keyword>
<protein>
    <recommendedName>
        <fullName evidence="4">Methylthioribose-1-phosphate isomerase</fullName>
        <shortName evidence="4">M1Pi</shortName>
        <shortName evidence="4">MTR-1-P isomerase</shortName>
        <ecNumber evidence="4">5.3.1.23</ecNumber>
    </recommendedName>
    <alternativeName>
        <fullName evidence="4">S-methyl-5-thioribose-1-phosphate isomerase</fullName>
    </alternativeName>
    <alternativeName>
        <fullName evidence="4">Translation initiation factor eIF-2B subunit alpha/beta/delta-like protein</fullName>
    </alternativeName>
</protein>
<dbReference type="Pfam" id="PF01008">
    <property type="entry name" value="IF-2B"/>
    <property type="match status" value="1"/>
</dbReference>
<dbReference type="InterPro" id="IPR027363">
    <property type="entry name" value="M1Pi_N"/>
</dbReference>
<dbReference type="InterPro" id="IPR005251">
    <property type="entry name" value="IF-M1Pi"/>
</dbReference>
<dbReference type="EMBL" id="FP929064">
    <property type="protein sequence ID" value="CBX90334.1"/>
    <property type="molecule type" value="Genomic_DNA"/>
</dbReference>
<dbReference type="GO" id="GO:0046523">
    <property type="term" value="F:S-methyl-5-thioribose-1-phosphate isomerase activity"/>
    <property type="evidence" value="ECO:0007669"/>
    <property type="project" value="UniProtKB-UniRule"/>
</dbReference>
<dbReference type="STRING" id="985895.E4ZGB4"/>
<proteinExistence type="inferred from homology"/>
<dbReference type="HAMAP" id="MF_01678">
    <property type="entry name" value="Salvage_MtnA"/>
    <property type="match status" value="1"/>
</dbReference>
<dbReference type="NCBIfam" id="NF004326">
    <property type="entry name" value="PRK05720.1"/>
    <property type="match status" value="1"/>
</dbReference>
<dbReference type="GO" id="GO:0005634">
    <property type="term" value="C:nucleus"/>
    <property type="evidence" value="ECO:0007669"/>
    <property type="project" value="UniProtKB-SubCell"/>
</dbReference>
<evidence type="ECO:0000256" key="1">
    <source>
        <dbReference type="ARBA" id="ARBA00022605"/>
    </source>
</evidence>
<keyword evidence="1 4" id="KW-0028">Amino-acid biosynthesis</keyword>
<dbReference type="AlphaFoldDB" id="E4ZGB4"/>
<dbReference type="SUPFAM" id="SSF100950">
    <property type="entry name" value="NagB/RpiA/CoA transferase-like"/>
    <property type="match status" value="1"/>
</dbReference>
<comment type="catalytic activity">
    <reaction evidence="4">
        <text>5-(methylsulfanyl)-alpha-D-ribose 1-phosphate = 5-(methylsulfanyl)-D-ribulose 1-phosphate</text>
        <dbReference type="Rhea" id="RHEA:19989"/>
        <dbReference type="ChEBI" id="CHEBI:58533"/>
        <dbReference type="ChEBI" id="CHEBI:58548"/>
        <dbReference type="EC" id="5.3.1.23"/>
    </reaction>
</comment>
<dbReference type="OMA" id="CETRPLN"/>
<comment type="pathway">
    <text evidence="4">Amino-acid biosynthesis; L-methionine biosynthesis via salvage pathway; L-methionine from S-methyl-5-thio-alpha-D-ribose 1-phosphate: step 1/6.</text>
</comment>